<dbReference type="GO" id="GO:0008658">
    <property type="term" value="F:penicillin binding"/>
    <property type="evidence" value="ECO:0007669"/>
    <property type="project" value="InterPro"/>
</dbReference>
<proteinExistence type="inferred from homology"/>
<feature type="domain" description="Glycosyl transferase family 51" evidence="20">
    <location>
        <begin position="84"/>
        <end position="259"/>
    </location>
</feature>
<feature type="transmembrane region" description="Helical" evidence="18">
    <location>
        <begin position="41"/>
        <end position="63"/>
    </location>
</feature>
<dbReference type="SUPFAM" id="SSF56601">
    <property type="entry name" value="beta-lactamase/transpeptidase-like"/>
    <property type="match status" value="1"/>
</dbReference>
<evidence type="ECO:0000256" key="6">
    <source>
        <dbReference type="ARBA" id="ARBA00022670"/>
    </source>
</evidence>
<evidence type="ECO:0000256" key="2">
    <source>
        <dbReference type="ARBA" id="ARBA00007090"/>
    </source>
</evidence>
<organism evidence="21 22">
    <name type="scientific">Paenibacillus contaminans</name>
    <dbReference type="NCBI Taxonomy" id="450362"/>
    <lineage>
        <taxon>Bacteria</taxon>
        <taxon>Bacillati</taxon>
        <taxon>Bacillota</taxon>
        <taxon>Bacilli</taxon>
        <taxon>Bacillales</taxon>
        <taxon>Paenibacillaceae</taxon>
        <taxon>Paenibacillus</taxon>
    </lineage>
</organism>
<dbReference type="GO" id="GO:0009252">
    <property type="term" value="P:peptidoglycan biosynthetic process"/>
    <property type="evidence" value="ECO:0007669"/>
    <property type="project" value="UniProtKB-KW"/>
</dbReference>
<comment type="caution">
    <text evidence="21">The sequence shown here is derived from an EMBL/GenBank/DDBJ whole genome shotgun (WGS) entry which is preliminary data.</text>
</comment>
<dbReference type="OrthoDB" id="9766909at2"/>
<evidence type="ECO:0000256" key="9">
    <source>
        <dbReference type="ARBA" id="ARBA00022801"/>
    </source>
</evidence>
<comment type="similarity">
    <text evidence="3">In the N-terminal section; belongs to the glycosyltransferase 51 family.</text>
</comment>
<evidence type="ECO:0000256" key="5">
    <source>
        <dbReference type="ARBA" id="ARBA00022645"/>
    </source>
</evidence>
<evidence type="ECO:0000256" key="8">
    <source>
        <dbReference type="ARBA" id="ARBA00022679"/>
    </source>
</evidence>
<feature type="region of interest" description="Disordered" evidence="17">
    <location>
        <begin position="1"/>
        <end position="34"/>
    </location>
</feature>
<keyword evidence="12 18" id="KW-0472">Membrane</keyword>
<dbReference type="InterPro" id="IPR050396">
    <property type="entry name" value="Glycosyltr_51/Transpeptidase"/>
</dbReference>
<dbReference type="SUPFAM" id="SSF53955">
    <property type="entry name" value="Lysozyme-like"/>
    <property type="match status" value="1"/>
</dbReference>
<evidence type="ECO:0000256" key="7">
    <source>
        <dbReference type="ARBA" id="ARBA00022676"/>
    </source>
</evidence>
<dbReference type="Gene3D" id="1.10.3810.10">
    <property type="entry name" value="Biosynthetic peptidoglycan transglycosylase-like"/>
    <property type="match status" value="1"/>
</dbReference>
<evidence type="ECO:0000256" key="12">
    <source>
        <dbReference type="ARBA" id="ARBA00023136"/>
    </source>
</evidence>
<evidence type="ECO:0000256" key="4">
    <source>
        <dbReference type="ARBA" id="ARBA00022475"/>
    </source>
</evidence>
<evidence type="ECO:0000259" key="20">
    <source>
        <dbReference type="Pfam" id="PF00912"/>
    </source>
</evidence>
<dbReference type="EMBL" id="QMFB01000033">
    <property type="protein sequence ID" value="RAV12512.1"/>
    <property type="molecule type" value="Genomic_DNA"/>
</dbReference>
<dbReference type="PANTHER" id="PTHR32282:SF11">
    <property type="entry name" value="PENICILLIN-BINDING PROTEIN 1B"/>
    <property type="match status" value="1"/>
</dbReference>
<dbReference type="GO" id="GO:0006508">
    <property type="term" value="P:proteolysis"/>
    <property type="evidence" value="ECO:0007669"/>
    <property type="project" value="UniProtKB-KW"/>
</dbReference>
<evidence type="ECO:0000256" key="3">
    <source>
        <dbReference type="ARBA" id="ARBA00007739"/>
    </source>
</evidence>
<dbReference type="NCBIfam" id="TIGR02074">
    <property type="entry name" value="PBP_1a_fam"/>
    <property type="match status" value="1"/>
</dbReference>
<dbReference type="Proteomes" id="UP000250369">
    <property type="component" value="Unassembled WGS sequence"/>
</dbReference>
<dbReference type="GO" id="GO:0008955">
    <property type="term" value="F:peptidoglycan glycosyltransferase activity"/>
    <property type="evidence" value="ECO:0007669"/>
    <property type="project" value="UniProtKB-EC"/>
</dbReference>
<dbReference type="InterPro" id="IPR001460">
    <property type="entry name" value="PCN-bd_Tpept"/>
</dbReference>
<evidence type="ECO:0000256" key="10">
    <source>
        <dbReference type="ARBA" id="ARBA00022960"/>
    </source>
</evidence>
<protein>
    <submittedName>
        <fullName evidence="21">Carboxypeptidase</fullName>
    </submittedName>
</protein>
<keyword evidence="7" id="KW-0328">Glycosyltransferase</keyword>
<comment type="catalytic activity">
    <reaction evidence="15">
        <text>Preferential cleavage: (Ac)2-L-Lys-D-Ala-|-D-Ala. Also transpeptidation of peptidyl-alanyl moieties that are N-acyl substituents of D-alanine.</text>
        <dbReference type="EC" id="3.4.16.4"/>
    </reaction>
</comment>
<evidence type="ECO:0000256" key="17">
    <source>
        <dbReference type="SAM" id="MobiDB-lite"/>
    </source>
</evidence>
<dbReference type="InterPro" id="IPR023346">
    <property type="entry name" value="Lysozyme-like_dom_sf"/>
</dbReference>
<keyword evidence="9" id="KW-0378">Hydrolase</keyword>
<comment type="catalytic activity">
    <reaction evidence="16">
        <text>[GlcNAc-(1-&gt;4)-Mur2Ac(oyl-L-Ala-gamma-D-Glu-L-Lys-D-Ala-D-Ala)](n)-di-trans,octa-cis-undecaprenyl diphosphate + beta-D-GlcNAc-(1-&gt;4)-Mur2Ac(oyl-L-Ala-gamma-D-Glu-L-Lys-D-Ala-D-Ala)-di-trans,octa-cis-undecaprenyl diphosphate = [GlcNAc-(1-&gt;4)-Mur2Ac(oyl-L-Ala-gamma-D-Glu-L-Lys-D-Ala-D-Ala)](n+1)-di-trans,octa-cis-undecaprenyl diphosphate + di-trans,octa-cis-undecaprenyl diphosphate + H(+)</text>
        <dbReference type="Rhea" id="RHEA:23708"/>
        <dbReference type="Rhea" id="RHEA-COMP:9602"/>
        <dbReference type="Rhea" id="RHEA-COMP:9603"/>
        <dbReference type="ChEBI" id="CHEBI:15378"/>
        <dbReference type="ChEBI" id="CHEBI:58405"/>
        <dbReference type="ChEBI" id="CHEBI:60033"/>
        <dbReference type="ChEBI" id="CHEBI:78435"/>
        <dbReference type="EC" id="2.4.99.28"/>
    </reaction>
</comment>
<keyword evidence="14" id="KW-0961">Cell wall biogenesis/degradation</keyword>
<comment type="subcellular location">
    <subcellularLocation>
        <location evidence="1">Cell membrane</location>
    </subcellularLocation>
</comment>
<dbReference type="GO" id="GO:0009002">
    <property type="term" value="F:serine-type D-Ala-D-Ala carboxypeptidase activity"/>
    <property type="evidence" value="ECO:0007669"/>
    <property type="project" value="UniProtKB-EC"/>
</dbReference>
<keyword evidence="13" id="KW-0511">Multifunctional enzyme</keyword>
<dbReference type="InterPro" id="IPR012338">
    <property type="entry name" value="Beta-lactam/transpept-like"/>
</dbReference>
<dbReference type="GO" id="GO:0005886">
    <property type="term" value="C:plasma membrane"/>
    <property type="evidence" value="ECO:0007669"/>
    <property type="project" value="UniProtKB-SubCell"/>
</dbReference>
<sequence length="701" mass="77438">MAKDEPRADNGTTRSGSRGAANGTRSGGSGARRPRSRWKSVFSFLFSCIVIGGFGMLLGLLYLRSQALPAVSVSQTSQIYDAQGKLIGAMNGGENRQVVPLKDVSPTFLKAILAVEDHRFYEHVGFDPKGMARAAATNLKTLSKEQGASTITQQLARNLYLNHDRTWSRKVKELMYAVQLEMQLSKDQILEQYVNQIYFGHSTYGVQAAAQMFFGKDAKDLDLAEAALLAGVPKGPKYYSPYLDMDNAKQRQKIILDKMADYGDITEAEAGTAYAEQLTIIPRKTEQPTEAPYFREYIRTLVTQKYEIDEKTFDSGGIKIFTTLDLNAQRAAEEAIAKQIDKTSGLQAALIAIDPRNGYIKAMVGGKNYGENQFNRVFANSRQPGSAFKAIVYLAALQNGFTPISRYKSEPTSFPYDENRKTYTPSNFSNRYFGDIDMRTAISKSDNIYAVHTLMDVGAEKVIELARKMGITSPLEAVPSLALGTSPVSPFEMASAFGTIANQGIRVEPTAILRIEDSRGRVLVQTSPSEQRVSAPAYTYVLTGLMESVFEEGGTGFRVSDVMKRPVAGKSGTTDSDAWMVGFTPELSTAVWVGYDRDRNISTLEQYKAAPIFAEFTERTLEAIPPKLFPMPEGVTNVYIDTVTGKLANDACTSSRLETFVSGTEPTEYCAESKTGVQPPQPNGSKQKKSWWDDLKRWWNE</sequence>
<dbReference type="InterPro" id="IPR001264">
    <property type="entry name" value="Glyco_trans_51"/>
</dbReference>
<dbReference type="PANTHER" id="PTHR32282">
    <property type="entry name" value="BINDING PROTEIN TRANSPEPTIDASE, PUTATIVE-RELATED"/>
    <property type="match status" value="1"/>
</dbReference>
<keyword evidence="10" id="KW-0133">Cell shape</keyword>
<evidence type="ECO:0000256" key="13">
    <source>
        <dbReference type="ARBA" id="ARBA00023268"/>
    </source>
</evidence>
<dbReference type="GO" id="GO:0008360">
    <property type="term" value="P:regulation of cell shape"/>
    <property type="evidence" value="ECO:0007669"/>
    <property type="project" value="UniProtKB-KW"/>
</dbReference>
<dbReference type="AlphaFoldDB" id="A0A329LZ08"/>
<dbReference type="Pfam" id="PF00912">
    <property type="entry name" value="Transgly"/>
    <property type="match status" value="1"/>
</dbReference>
<evidence type="ECO:0000256" key="1">
    <source>
        <dbReference type="ARBA" id="ARBA00004236"/>
    </source>
</evidence>
<evidence type="ECO:0000259" key="19">
    <source>
        <dbReference type="Pfam" id="PF00905"/>
    </source>
</evidence>
<keyword evidence="4" id="KW-1003">Cell membrane</keyword>
<gene>
    <name evidence="21" type="ORF">DQG23_34860</name>
</gene>
<keyword evidence="11" id="KW-0573">Peptidoglycan synthesis</keyword>
<dbReference type="RefSeq" id="WP_113035655.1">
    <property type="nucleotide sequence ID" value="NZ_QMFB01000033.1"/>
</dbReference>
<keyword evidence="8" id="KW-0808">Transferase</keyword>
<evidence type="ECO:0000256" key="18">
    <source>
        <dbReference type="SAM" id="Phobius"/>
    </source>
</evidence>
<evidence type="ECO:0000313" key="22">
    <source>
        <dbReference type="Proteomes" id="UP000250369"/>
    </source>
</evidence>
<name>A0A329LZ08_9BACL</name>
<dbReference type="GO" id="GO:0030288">
    <property type="term" value="C:outer membrane-bounded periplasmic space"/>
    <property type="evidence" value="ECO:0007669"/>
    <property type="project" value="TreeGrafter"/>
</dbReference>
<keyword evidence="6" id="KW-0645">Protease</keyword>
<keyword evidence="22" id="KW-1185">Reference proteome</keyword>
<evidence type="ECO:0000256" key="15">
    <source>
        <dbReference type="ARBA" id="ARBA00034000"/>
    </source>
</evidence>
<dbReference type="FunFam" id="1.10.3810.10:FF:000001">
    <property type="entry name" value="Penicillin-binding protein 1A"/>
    <property type="match status" value="1"/>
</dbReference>
<evidence type="ECO:0000313" key="21">
    <source>
        <dbReference type="EMBL" id="RAV12512.1"/>
    </source>
</evidence>
<keyword evidence="18" id="KW-0812">Transmembrane</keyword>
<comment type="similarity">
    <text evidence="2">In the C-terminal section; belongs to the transpeptidase family.</text>
</comment>
<evidence type="ECO:0000256" key="16">
    <source>
        <dbReference type="ARBA" id="ARBA00049902"/>
    </source>
</evidence>
<accession>A0A329LZ08</accession>
<dbReference type="Pfam" id="PF00905">
    <property type="entry name" value="Transpeptidase"/>
    <property type="match status" value="1"/>
</dbReference>
<keyword evidence="18" id="KW-1133">Transmembrane helix</keyword>
<reference evidence="21 22" key="1">
    <citation type="journal article" date="2009" name="Int. J. Syst. Evol. Microbiol.">
        <title>Paenibacillus contaminans sp. nov., isolated from a contaminated laboratory plate.</title>
        <authorList>
            <person name="Chou J.H."/>
            <person name="Lee J.H."/>
            <person name="Lin M.C."/>
            <person name="Chang P.S."/>
            <person name="Arun A.B."/>
            <person name="Young C.C."/>
            <person name="Chen W.M."/>
        </authorList>
    </citation>
    <scope>NUCLEOTIDE SEQUENCE [LARGE SCALE GENOMIC DNA]</scope>
    <source>
        <strain evidence="21 22">CKOBP-6</strain>
    </source>
</reference>
<evidence type="ECO:0000256" key="11">
    <source>
        <dbReference type="ARBA" id="ARBA00022984"/>
    </source>
</evidence>
<feature type="region of interest" description="Disordered" evidence="17">
    <location>
        <begin position="671"/>
        <end position="693"/>
    </location>
</feature>
<dbReference type="InterPro" id="IPR036950">
    <property type="entry name" value="PBP_transglycosylase"/>
</dbReference>
<keyword evidence="5 21" id="KW-0121">Carboxypeptidase</keyword>
<evidence type="ECO:0000256" key="14">
    <source>
        <dbReference type="ARBA" id="ARBA00023316"/>
    </source>
</evidence>
<feature type="domain" description="Penicillin-binding protein transpeptidase" evidence="19">
    <location>
        <begin position="350"/>
        <end position="616"/>
    </location>
</feature>
<feature type="compositionally biased region" description="Low complexity" evidence="17">
    <location>
        <begin position="14"/>
        <end position="24"/>
    </location>
</feature>
<dbReference type="Gene3D" id="3.40.710.10">
    <property type="entry name" value="DD-peptidase/beta-lactamase superfamily"/>
    <property type="match status" value="1"/>
</dbReference>
<dbReference type="GO" id="GO:0071555">
    <property type="term" value="P:cell wall organization"/>
    <property type="evidence" value="ECO:0007669"/>
    <property type="project" value="UniProtKB-KW"/>
</dbReference>